<dbReference type="OMA" id="LQCRRDC"/>
<dbReference type="STRING" id="3469.A0A4Y7KZD4"/>
<dbReference type="Pfam" id="PF10513">
    <property type="entry name" value="EPL1"/>
    <property type="match status" value="1"/>
</dbReference>
<evidence type="ECO:0000256" key="5">
    <source>
        <dbReference type="ARBA" id="ARBA00023242"/>
    </source>
</evidence>
<comment type="similarity">
    <text evidence="2 6">Belongs to the enhancer of polycomb family.</text>
</comment>
<evidence type="ECO:0000256" key="6">
    <source>
        <dbReference type="RuleBase" id="RU361124"/>
    </source>
</evidence>
<proteinExistence type="inferred from homology"/>
<keyword evidence="9" id="KW-1185">Reference proteome</keyword>
<dbReference type="InterPro" id="IPR024943">
    <property type="entry name" value="Enhancer_polycomb"/>
</dbReference>
<dbReference type="AlphaFoldDB" id="A0A4Y7KZD4"/>
<evidence type="ECO:0000256" key="3">
    <source>
        <dbReference type="ARBA" id="ARBA00023015"/>
    </source>
</evidence>
<protein>
    <recommendedName>
        <fullName evidence="6">Enhancer of polycomb-like protein</fullName>
    </recommendedName>
</protein>
<comment type="subcellular location">
    <subcellularLocation>
        <location evidence="1 6">Nucleus</location>
    </subcellularLocation>
</comment>
<evidence type="ECO:0000313" key="8">
    <source>
        <dbReference type="EMBL" id="RZC78654.1"/>
    </source>
</evidence>
<evidence type="ECO:0000313" key="9">
    <source>
        <dbReference type="Proteomes" id="UP000316621"/>
    </source>
</evidence>
<dbReference type="GO" id="GO:0005634">
    <property type="term" value="C:nucleus"/>
    <property type="evidence" value="ECO:0007669"/>
    <property type="project" value="UniProtKB-SubCell"/>
</dbReference>
<dbReference type="Gramene" id="RZC78654">
    <property type="protein sequence ID" value="RZC78654"/>
    <property type="gene ID" value="C5167_003851"/>
</dbReference>
<dbReference type="GO" id="GO:0035267">
    <property type="term" value="C:NuA4 histone acetyltransferase complex"/>
    <property type="evidence" value="ECO:0007669"/>
    <property type="project" value="InterPro"/>
</dbReference>
<name>A0A4Y7KZD4_PAPSO</name>
<reference evidence="8 9" key="1">
    <citation type="journal article" date="2018" name="Science">
        <title>The opium poppy genome and morphinan production.</title>
        <authorList>
            <person name="Guo L."/>
            <person name="Winzer T."/>
            <person name="Yang X."/>
            <person name="Li Y."/>
            <person name="Ning Z."/>
            <person name="He Z."/>
            <person name="Teodor R."/>
            <person name="Lu Y."/>
            <person name="Bowser T.A."/>
            <person name="Graham I.A."/>
            <person name="Ye K."/>
        </authorList>
    </citation>
    <scope>NUCLEOTIDE SEQUENCE [LARGE SCALE GENOMIC DNA]</scope>
    <source>
        <strain evidence="9">cv. HN1</strain>
        <tissue evidence="8">Leaves</tissue>
    </source>
</reference>
<dbReference type="EMBL" id="CM010723">
    <property type="protein sequence ID" value="RZC78654.1"/>
    <property type="molecule type" value="Genomic_DNA"/>
</dbReference>
<dbReference type="GO" id="GO:0006357">
    <property type="term" value="P:regulation of transcription by RNA polymerase II"/>
    <property type="evidence" value="ECO:0007669"/>
    <property type="project" value="InterPro"/>
</dbReference>
<evidence type="ECO:0000256" key="1">
    <source>
        <dbReference type="ARBA" id="ARBA00004123"/>
    </source>
</evidence>
<keyword evidence="3 6" id="KW-0805">Transcription regulation</keyword>
<dbReference type="Proteomes" id="UP000316621">
    <property type="component" value="Chromosome 9"/>
</dbReference>
<dbReference type="InterPro" id="IPR019542">
    <property type="entry name" value="Enhancer_polycomb-like_N"/>
</dbReference>
<evidence type="ECO:0000259" key="7">
    <source>
        <dbReference type="Pfam" id="PF10513"/>
    </source>
</evidence>
<accession>A0A4Y7KZD4</accession>
<dbReference type="PANTHER" id="PTHR14898">
    <property type="entry name" value="ENHANCER OF POLYCOMB"/>
    <property type="match status" value="1"/>
</dbReference>
<dbReference type="OrthoDB" id="435275at2759"/>
<gene>
    <name evidence="8" type="ORF">C5167_003851</name>
</gene>
<evidence type="ECO:0000256" key="2">
    <source>
        <dbReference type="ARBA" id="ARBA00008035"/>
    </source>
</evidence>
<evidence type="ECO:0000256" key="4">
    <source>
        <dbReference type="ARBA" id="ARBA00023163"/>
    </source>
</evidence>
<keyword evidence="4 6" id="KW-0804">Transcription</keyword>
<feature type="domain" description="Enhancer of polycomb-like N-terminal" evidence="7">
    <location>
        <begin position="559"/>
        <end position="649"/>
    </location>
</feature>
<keyword evidence="5 6" id="KW-0539">Nucleus</keyword>
<organism evidence="8 9">
    <name type="scientific">Papaver somniferum</name>
    <name type="common">Opium poppy</name>
    <dbReference type="NCBI Taxonomy" id="3469"/>
    <lineage>
        <taxon>Eukaryota</taxon>
        <taxon>Viridiplantae</taxon>
        <taxon>Streptophyta</taxon>
        <taxon>Embryophyta</taxon>
        <taxon>Tracheophyta</taxon>
        <taxon>Spermatophyta</taxon>
        <taxon>Magnoliopsida</taxon>
        <taxon>Ranunculales</taxon>
        <taxon>Papaveraceae</taxon>
        <taxon>Papaveroideae</taxon>
        <taxon>Papaver</taxon>
    </lineage>
</organism>
<sequence length="811" mass="91688">MPSVGMRRSTRIFVPKSVKDFEGATVLRSGKRLSSPLFVDSKAARGNENEWFPPSMVEKSCGVVVPSFHHKSLVKRNEFVAKQIKKESSSLSKKLNATVTVTNEPKKNKMYGNGYGRKRLRSVAEDVVGTLTESNRKLDFDSEKRGLDEERRYGIYFIRKHQRKAISSESSAYLAIEHSDGNNEFSKINSKSEELAGNSGSLSSESRDSLDVIVEPSPCCSSQFSIFLVSLLNFMTRARVSMSKLVAFMCSGPIGETFSRNGIHFFPDLSCRRSGTTFVSRICRIWGAQDFVPMFSLNFNSAPFTFISLHFRMLLRSQSSMDVLERYLVGVVMKPHGANGSRKRLSSEMVVGVSLSKIVASVSSSAKRRKEVNSVSQRRISSRRRTNSRGVKTFRSLRFKRPPTLISQKCVDEVSDMFGTGVDGTDTSSINKVKKPLSSGTCSADIIEETNQKGDTICCSANVLVTESDKCYRAEGAKIVLEYSESDDWLLVVKVQGVTRFIHKAVDLMRPLCTTNRFTHDLIWIGRTDWRLEFSDRQDWSIFKELHSECADRNMKAMAAREVVPVPGVHEVESHGDYKNVSFARPNAYIKMHGNEVERLFVRRTSNYDMDSDDEEWLGKLNNDLCGDGGPLRLVSAENFEKMVDIFEKAAYCKPDDVSDESKAVKLCPDMTMNIFTAVYHYWVEKRKKKNCALLRVLQCAPPRKHEMLQKPFLRKKRSFKRQASKCGNGKPRTFFQVFAEEQEQDANRRVEVAKHSAKISVELAVVKRRRAQELMEIADLATYKATLALKIAEAVQHEIPSDDFVTFILS</sequence>